<organism evidence="6 7">
    <name type="scientific">Diploptera punctata</name>
    <name type="common">Pacific beetle cockroach</name>
    <dbReference type="NCBI Taxonomy" id="6984"/>
    <lineage>
        <taxon>Eukaryota</taxon>
        <taxon>Metazoa</taxon>
        <taxon>Ecdysozoa</taxon>
        <taxon>Arthropoda</taxon>
        <taxon>Hexapoda</taxon>
        <taxon>Insecta</taxon>
        <taxon>Pterygota</taxon>
        <taxon>Neoptera</taxon>
        <taxon>Polyneoptera</taxon>
        <taxon>Dictyoptera</taxon>
        <taxon>Blattodea</taxon>
        <taxon>Blaberoidea</taxon>
        <taxon>Blaberidae</taxon>
        <taxon>Diplopterinae</taxon>
        <taxon>Diploptera</taxon>
    </lineage>
</organism>
<evidence type="ECO:0000259" key="5">
    <source>
        <dbReference type="PROSITE" id="PS50103"/>
    </source>
</evidence>
<evidence type="ECO:0000256" key="4">
    <source>
        <dbReference type="PROSITE-ProRule" id="PRU00723"/>
    </source>
</evidence>
<feature type="zinc finger region" description="C3H1-type" evidence="4">
    <location>
        <begin position="74"/>
        <end position="98"/>
    </location>
</feature>
<accession>A0AAD7ZEI5</accession>
<proteinExistence type="predicted"/>
<dbReference type="Gene3D" id="4.10.1000.10">
    <property type="entry name" value="Zinc finger, CCCH-type"/>
    <property type="match status" value="1"/>
</dbReference>
<sequence length="213" mass="24792">MPSESKSLLTAQTEKPNHYTYLKEFRVEQCPLFLQHKCTQHRPFTCFHWHFMNQRRRRPVRKRDGSFNYSADNYCTKFDETTGLCPEGDECPYLHRTAGDTERRYHLRYYKTCMCVHDTDARGFCVKNGPHCAFAHGNHDLRPPVYDIKEIQALENPDSEANAVNGPNVLDKERNLMNEDPKWQVTTDIMTTGFLLKSSITLPSGVDLMNLEI</sequence>
<evidence type="ECO:0000256" key="1">
    <source>
        <dbReference type="ARBA" id="ARBA00022723"/>
    </source>
</evidence>
<evidence type="ECO:0000256" key="2">
    <source>
        <dbReference type="ARBA" id="ARBA00022771"/>
    </source>
</evidence>
<dbReference type="PROSITE" id="PS50103">
    <property type="entry name" value="ZF_C3H1"/>
    <property type="match status" value="1"/>
</dbReference>
<evidence type="ECO:0000256" key="3">
    <source>
        <dbReference type="ARBA" id="ARBA00022833"/>
    </source>
</evidence>
<keyword evidence="2 4" id="KW-0863">Zinc-finger</keyword>
<dbReference type="Pfam" id="PF18384">
    <property type="entry name" value="zf_CCCH_5"/>
    <property type="match status" value="1"/>
</dbReference>
<gene>
    <name evidence="6" type="ORF">L9F63_005064</name>
</gene>
<name>A0AAD7ZEI5_DIPPU</name>
<dbReference type="InterPro" id="IPR040594">
    <property type="entry name" value="UNK_Znf_1"/>
</dbReference>
<evidence type="ECO:0000313" key="6">
    <source>
        <dbReference type="EMBL" id="KAJ9578702.1"/>
    </source>
</evidence>
<dbReference type="Pfam" id="PF25427">
    <property type="entry name" value="zf-CCCH_UNK"/>
    <property type="match status" value="1"/>
</dbReference>
<dbReference type="AlphaFoldDB" id="A0AAD7ZEI5"/>
<dbReference type="PANTHER" id="PTHR14493">
    <property type="entry name" value="UNKEMPT FAMILY MEMBER"/>
    <property type="match status" value="1"/>
</dbReference>
<reference evidence="6" key="2">
    <citation type="submission" date="2023-05" db="EMBL/GenBank/DDBJ databases">
        <authorList>
            <person name="Fouks B."/>
        </authorList>
    </citation>
    <scope>NUCLEOTIDE SEQUENCE</scope>
    <source>
        <strain evidence="6">Stay&amp;Tobe</strain>
        <tissue evidence="6">Testes</tissue>
    </source>
</reference>
<feature type="domain" description="C3H1-type" evidence="5">
    <location>
        <begin position="74"/>
        <end position="98"/>
    </location>
</feature>
<dbReference type="InterPro" id="IPR045234">
    <property type="entry name" value="Unkempt-like"/>
</dbReference>
<protein>
    <recommendedName>
        <fullName evidence="5">C3H1-type domain-containing protein</fullName>
    </recommendedName>
</protein>
<keyword evidence="1 4" id="KW-0479">Metal-binding</keyword>
<evidence type="ECO:0000313" key="7">
    <source>
        <dbReference type="Proteomes" id="UP001233999"/>
    </source>
</evidence>
<dbReference type="PANTHER" id="PTHR14493:SF50">
    <property type="entry name" value="RING FINGER PROTEIN UNKEMPT"/>
    <property type="match status" value="1"/>
</dbReference>
<dbReference type="Proteomes" id="UP001233999">
    <property type="component" value="Unassembled WGS sequence"/>
</dbReference>
<feature type="non-terminal residue" evidence="6">
    <location>
        <position position="1"/>
    </location>
</feature>
<keyword evidence="7" id="KW-1185">Reference proteome</keyword>
<comment type="caution">
    <text evidence="6">The sequence shown here is derived from an EMBL/GenBank/DDBJ whole genome shotgun (WGS) entry which is preliminary data.</text>
</comment>
<dbReference type="InterPro" id="IPR000571">
    <property type="entry name" value="Znf_CCCH"/>
</dbReference>
<keyword evidence="3 4" id="KW-0862">Zinc</keyword>
<dbReference type="GO" id="GO:0008270">
    <property type="term" value="F:zinc ion binding"/>
    <property type="evidence" value="ECO:0007669"/>
    <property type="project" value="UniProtKB-KW"/>
</dbReference>
<reference evidence="6" key="1">
    <citation type="journal article" date="2023" name="IScience">
        <title>Live-bearing cockroach genome reveals convergent evolutionary mechanisms linked to viviparity in insects and beyond.</title>
        <authorList>
            <person name="Fouks B."/>
            <person name="Harrison M.C."/>
            <person name="Mikhailova A.A."/>
            <person name="Marchal E."/>
            <person name="English S."/>
            <person name="Carruthers M."/>
            <person name="Jennings E.C."/>
            <person name="Chiamaka E.L."/>
            <person name="Frigard R.A."/>
            <person name="Pippel M."/>
            <person name="Attardo G.M."/>
            <person name="Benoit J.B."/>
            <person name="Bornberg-Bauer E."/>
            <person name="Tobe S.S."/>
        </authorList>
    </citation>
    <scope>NUCLEOTIDE SEQUENCE</scope>
    <source>
        <strain evidence="6">Stay&amp;Tobe</strain>
    </source>
</reference>
<dbReference type="EMBL" id="JASPKZ010008864">
    <property type="protein sequence ID" value="KAJ9578702.1"/>
    <property type="molecule type" value="Genomic_DNA"/>
</dbReference>